<dbReference type="Proteomes" id="UP001165121">
    <property type="component" value="Unassembled WGS sequence"/>
</dbReference>
<evidence type="ECO:0000313" key="1">
    <source>
        <dbReference type="EMBL" id="GMF55106.1"/>
    </source>
</evidence>
<dbReference type="AlphaFoldDB" id="A0A9W6Y6S3"/>
<organism evidence="1 2">
    <name type="scientific">Phytophthora fragariaefolia</name>
    <dbReference type="NCBI Taxonomy" id="1490495"/>
    <lineage>
        <taxon>Eukaryota</taxon>
        <taxon>Sar</taxon>
        <taxon>Stramenopiles</taxon>
        <taxon>Oomycota</taxon>
        <taxon>Peronosporomycetes</taxon>
        <taxon>Peronosporales</taxon>
        <taxon>Peronosporaceae</taxon>
        <taxon>Phytophthora</taxon>
    </lineage>
</organism>
<comment type="caution">
    <text evidence="1">The sequence shown here is derived from an EMBL/GenBank/DDBJ whole genome shotgun (WGS) entry which is preliminary data.</text>
</comment>
<protein>
    <submittedName>
        <fullName evidence="1">Unnamed protein product</fullName>
    </submittedName>
</protein>
<reference evidence="1" key="1">
    <citation type="submission" date="2023-04" db="EMBL/GenBank/DDBJ databases">
        <title>Phytophthora fragariaefolia NBRC 109709.</title>
        <authorList>
            <person name="Ichikawa N."/>
            <person name="Sato H."/>
            <person name="Tonouchi N."/>
        </authorList>
    </citation>
    <scope>NUCLEOTIDE SEQUENCE</scope>
    <source>
        <strain evidence="1">NBRC 109709</strain>
    </source>
</reference>
<keyword evidence="2" id="KW-1185">Reference proteome</keyword>
<proteinExistence type="predicted"/>
<evidence type="ECO:0000313" key="2">
    <source>
        <dbReference type="Proteomes" id="UP001165121"/>
    </source>
</evidence>
<gene>
    <name evidence="1" type="ORF">Pfra01_002312500</name>
</gene>
<sequence length="93" mass="10016">MMRCRLEIEEFAPRLHYIKGEHNVVADALSRLSGEAGPALGKDDAAAYVSAADADNEVGFSLSIRQLPQAQESVEDLVGVKGGQWSEVASRTE</sequence>
<name>A0A9W6Y6S3_9STRA</name>
<accession>A0A9W6Y6S3</accession>
<dbReference type="OrthoDB" id="96878at2759"/>
<dbReference type="EMBL" id="BSXT01003655">
    <property type="protein sequence ID" value="GMF55106.1"/>
    <property type="molecule type" value="Genomic_DNA"/>
</dbReference>